<feature type="modified residue" description="4-aspartylphosphate" evidence="2">
    <location>
        <position position="53"/>
    </location>
</feature>
<organism evidence="6 7">
    <name type="scientific">Paractinoplanes abujensis</name>
    <dbReference type="NCBI Taxonomy" id="882441"/>
    <lineage>
        <taxon>Bacteria</taxon>
        <taxon>Bacillati</taxon>
        <taxon>Actinomycetota</taxon>
        <taxon>Actinomycetes</taxon>
        <taxon>Micromonosporales</taxon>
        <taxon>Micromonosporaceae</taxon>
        <taxon>Paractinoplanes</taxon>
    </lineage>
</organism>
<dbReference type="GO" id="GO:0000976">
    <property type="term" value="F:transcription cis-regulatory region binding"/>
    <property type="evidence" value="ECO:0007669"/>
    <property type="project" value="TreeGrafter"/>
</dbReference>
<dbReference type="Gene3D" id="6.10.250.690">
    <property type="match status" value="1"/>
</dbReference>
<evidence type="ECO:0000256" key="3">
    <source>
        <dbReference type="PROSITE-ProRule" id="PRU01091"/>
    </source>
</evidence>
<dbReference type="SMART" id="SM00862">
    <property type="entry name" value="Trans_reg_C"/>
    <property type="match status" value="1"/>
</dbReference>
<sequence length="221" mass="24214">MLVRVLIADDEKILADTVADGLRDFAMAVDVVYDGEAARERVTVNRYDVAVLDRDMPRATGDEVCREMIAAGLDTRVLLLTAAAGIRDRVEGLGLGADDYLTKPFAFAELVARVQALGRRANAAQGPVLERDGIVLDVPRHTVARDGLPLRLSPKEFAVLRVLLRADGAVVSSEELLEQAWDEHTDPFTHTVRVTVMTLRKKLGDPPVIHTVPRVGYRLGL</sequence>
<keyword evidence="2" id="KW-0597">Phosphoprotein</keyword>
<dbReference type="EMBL" id="JACHMF010000001">
    <property type="protein sequence ID" value="MBB4691316.1"/>
    <property type="molecule type" value="Genomic_DNA"/>
</dbReference>
<dbReference type="GO" id="GO:0000156">
    <property type="term" value="F:phosphorelay response regulator activity"/>
    <property type="evidence" value="ECO:0007669"/>
    <property type="project" value="TreeGrafter"/>
</dbReference>
<dbReference type="InterPro" id="IPR036388">
    <property type="entry name" value="WH-like_DNA-bd_sf"/>
</dbReference>
<feature type="DNA-binding region" description="OmpR/PhoB-type" evidence="3">
    <location>
        <begin position="126"/>
        <end position="221"/>
    </location>
</feature>
<dbReference type="Gene3D" id="1.10.10.10">
    <property type="entry name" value="Winged helix-like DNA-binding domain superfamily/Winged helix DNA-binding domain"/>
    <property type="match status" value="1"/>
</dbReference>
<keyword evidence="1 3" id="KW-0238">DNA-binding</keyword>
<dbReference type="GO" id="GO:0005829">
    <property type="term" value="C:cytosol"/>
    <property type="evidence" value="ECO:0007669"/>
    <property type="project" value="TreeGrafter"/>
</dbReference>
<dbReference type="InterPro" id="IPR001867">
    <property type="entry name" value="OmpR/PhoB-type_DNA-bd"/>
</dbReference>
<dbReference type="Pfam" id="PF00486">
    <property type="entry name" value="Trans_reg_C"/>
    <property type="match status" value="1"/>
</dbReference>
<evidence type="ECO:0000259" key="4">
    <source>
        <dbReference type="PROSITE" id="PS50110"/>
    </source>
</evidence>
<evidence type="ECO:0000256" key="1">
    <source>
        <dbReference type="ARBA" id="ARBA00023125"/>
    </source>
</evidence>
<dbReference type="Proteomes" id="UP000542742">
    <property type="component" value="Unassembled WGS sequence"/>
</dbReference>
<dbReference type="SMART" id="SM00448">
    <property type="entry name" value="REC"/>
    <property type="match status" value="1"/>
</dbReference>
<evidence type="ECO:0000259" key="5">
    <source>
        <dbReference type="PROSITE" id="PS51755"/>
    </source>
</evidence>
<feature type="domain" description="OmpR/PhoB-type" evidence="5">
    <location>
        <begin position="126"/>
        <end position="221"/>
    </location>
</feature>
<name>A0A7W7G253_9ACTN</name>
<accession>A0A7W7G253</accession>
<dbReference type="SUPFAM" id="SSF52172">
    <property type="entry name" value="CheY-like"/>
    <property type="match status" value="1"/>
</dbReference>
<dbReference type="PROSITE" id="PS50110">
    <property type="entry name" value="RESPONSE_REGULATORY"/>
    <property type="match status" value="1"/>
</dbReference>
<dbReference type="GO" id="GO:0032993">
    <property type="term" value="C:protein-DNA complex"/>
    <property type="evidence" value="ECO:0007669"/>
    <property type="project" value="TreeGrafter"/>
</dbReference>
<protein>
    <submittedName>
        <fullName evidence="6">DNA-binding response OmpR family regulator</fullName>
    </submittedName>
</protein>
<dbReference type="AlphaFoldDB" id="A0A7W7G253"/>
<dbReference type="InterPro" id="IPR039420">
    <property type="entry name" value="WalR-like"/>
</dbReference>
<proteinExistence type="predicted"/>
<dbReference type="Gene3D" id="3.40.50.2300">
    <property type="match status" value="1"/>
</dbReference>
<dbReference type="PROSITE" id="PS51755">
    <property type="entry name" value="OMPR_PHOB"/>
    <property type="match status" value="1"/>
</dbReference>
<evidence type="ECO:0000313" key="7">
    <source>
        <dbReference type="Proteomes" id="UP000542742"/>
    </source>
</evidence>
<dbReference type="InterPro" id="IPR011006">
    <property type="entry name" value="CheY-like_superfamily"/>
</dbReference>
<dbReference type="Pfam" id="PF00072">
    <property type="entry name" value="Response_reg"/>
    <property type="match status" value="1"/>
</dbReference>
<evidence type="ECO:0000313" key="6">
    <source>
        <dbReference type="EMBL" id="MBB4691316.1"/>
    </source>
</evidence>
<dbReference type="CDD" id="cd00383">
    <property type="entry name" value="trans_reg_C"/>
    <property type="match status" value="1"/>
</dbReference>
<comment type="caution">
    <text evidence="6">The sequence shown here is derived from an EMBL/GenBank/DDBJ whole genome shotgun (WGS) entry which is preliminary data.</text>
</comment>
<keyword evidence="7" id="KW-1185">Reference proteome</keyword>
<dbReference type="GO" id="GO:0006355">
    <property type="term" value="P:regulation of DNA-templated transcription"/>
    <property type="evidence" value="ECO:0007669"/>
    <property type="project" value="InterPro"/>
</dbReference>
<gene>
    <name evidence="6" type="ORF">BKA14_001464</name>
</gene>
<reference evidence="6 7" key="1">
    <citation type="submission" date="2020-08" db="EMBL/GenBank/DDBJ databases">
        <title>Sequencing the genomes of 1000 actinobacteria strains.</title>
        <authorList>
            <person name="Klenk H.-P."/>
        </authorList>
    </citation>
    <scope>NUCLEOTIDE SEQUENCE [LARGE SCALE GENOMIC DNA]</scope>
    <source>
        <strain evidence="6 7">DSM 45518</strain>
    </source>
</reference>
<dbReference type="InterPro" id="IPR001789">
    <property type="entry name" value="Sig_transdc_resp-reg_receiver"/>
</dbReference>
<evidence type="ECO:0000256" key="2">
    <source>
        <dbReference type="PROSITE-ProRule" id="PRU00169"/>
    </source>
</evidence>
<feature type="domain" description="Response regulatory" evidence="4">
    <location>
        <begin position="4"/>
        <end position="118"/>
    </location>
</feature>
<dbReference type="PANTHER" id="PTHR48111">
    <property type="entry name" value="REGULATOR OF RPOS"/>
    <property type="match status" value="1"/>
</dbReference>
<dbReference type="PANTHER" id="PTHR48111:SF36">
    <property type="entry name" value="TRANSCRIPTIONAL REGULATORY PROTEIN CUTR"/>
    <property type="match status" value="1"/>
</dbReference>